<accession>A0AAD4SR34</accession>
<dbReference type="Gene3D" id="1.20.5.4130">
    <property type="match status" value="1"/>
</dbReference>
<name>A0AAD4SR34_9MAGN</name>
<dbReference type="InterPro" id="IPR032675">
    <property type="entry name" value="LRR_dom_sf"/>
</dbReference>
<reference evidence="9" key="1">
    <citation type="submission" date="2022-04" db="EMBL/GenBank/DDBJ databases">
        <title>A functionally conserved STORR gene fusion in Papaver species that diverged 16.8 million years ago.</title>
        <authorList>
            <person name="Catania T."/>
        </authorList>
    </citation>
    <scope>NUCLEOTIDE SEQUENCE</scope>
    <source>
        <strain evidence="9">S-188037</strain>
    </source>
</reference>
<dbReference type="Gene3D" id="1.10.8.430">
    <property type="entry name" value="Helical domain of apoptotic protease-activating factors"/>
    <property type="match status" value="1"/>
</dbReference>
<dbReference type="EMBL" id="JAJJMB010008983">
    <property type="protein sequence ID" value="KAI3917515.1"/>
    <property type="molecule type" value="Genomic_DNA"/>
</dbReference>
<feature type="domain" description="Disease resistance R13L4/SHOC-2-like LRR" evidence="8">
    <location>
        <begin position="583"/>
        <end position="881"/>
    </location>
</feature>
<evidence type="ECO:0000256" key="2">
    <source>
        <dbReference type="ARBA" id="ARBA00022741"/>
    </source>
</evidence>
<feature type="domain" description="Disease resistance protein winged helix" evidence="7">
    <location>
        <begin position="432"/>
        <end position="491"/>
    </location>
</feature>
<dbReference type="GO" id="GO:0043531">
    <property type="term" value="F:ADP binding"/>
    <property type="evidence" value="ECO:0007669"/>
    <property type="project" value="InterPro"/>
</dbReference>
<dbReference type="InterPro" id="IPR042197">
    <property type="entry name" value="Apaf_helical"/>
</dbReference>
<dbReference type="InterPro" id="IPR036388">
    <property type="entry name" value="WH-like_DNA-bd_sf"/>
</dbReference>
<dbReference type="PANTHER" id="PTHR36766">
    <property type="entry name" value="PLANT BROAD-SPECTRUM MILDEW RESISTANCE PROTEIN RPW8"/>
    <property type="match status" value="1"/>
</dbReference>
<dbReference type="Pfam" id="PF00931">
    <property type="entry name" value="NB-ARC"/>
    <property type="match status" value="1"/>
</dbReference>
<dbReference type="SUPFAM" id="SSF52047">
    <property type="entry name" value="RNI-like"/>
    <property type="match status" value="1"/>
</dbReference>
<dbReference type="Gene3D" id="1.10.10.10">
    <property type="entry name" value="Winged helix-like DNA-binding domain superfamily/Winged helix DNA-binding domain"/>
    <property type="match status" value="1"/>
</dbReference>
<dbReference type="Pfam" id="PF23559">
    <property type="entry name" value="WHD_DRP"/>
    <property type="match status" value="1"/>
</dbReference>
<evidence type="ECO:0000259" key="7">
    <source>
        <dbReference type="Pfam" id="PF23559"/>
    </source>
</evidence>
<dbReference type="Gene3D" id="3.40.50.300">
    <property type="entry name" value="P-loop containing nucleotide triphosphate hydrolases"/>
    <property type="match status" value="1"/>
</dbReference>
<evidence type="ECO:0000313" key="9">
    <source>
        <dbReference type="EMBL" id="KAI3917515.1"/>
    </source>
</evidence>
<feature type="domain" description="NB-ARC" evidence="5">
    <location>
        <begin position="206"/>
        <end position="344"/>
    </location>
</feature>
<proteinExistence type="predicted"/>
<dbReference type="Pfam" id="PF18052">
    <property type="entry name" value="Rx_N"/>
    <property type="match status" value="1"/>
</dbReference>
<dbReference type="InterPro" id="IPR041118">
    <property type="entry name" value="Rx_N"/>
</dbReference>
<evidence type="ECO:0000256" key="3">
    <source>
        <dbReference type="ARBA" id="ARBA00022821"/>
    </source>
</evidence>
<dbReference type="SUPFAM" id="SSF52540">
    <property type="entry name" value="P-loop containing nucleoside triphosphate hydrolases"/>
    <property type="match status" value="1"/>
</dbReference>
<keyword evidence="3" id="KW-0611">Plant defense</keyword>
<dbReference type="InterPro" id="IPR002182">
    <property type="entry name" value="NB-ARC"/>
</dbReference>
<dbReference type="Proteomes" id="UP001202328">
    <property type="component" value="Unassembled WGS sequence"/>
</dbReference>
<protein>
    <submittedName>
        <fullName evidence="9">Uncharacterized protein</fullName>
    </submittedName>
</protein>
<dbReference type="SUPFAM" id="SSF52058">
    <property type="entry name" value="L domain-like"/>
    <property type="match status" value="1"/>
</dbReference>
<keyword evidence="1" id="KW-0677">Repeat</keyword>
<dbReference type="InterPro" id="IPR027417">
    <property type="entry name" value="P-loop_NTPase"/>
</dbReference>
<gene>
    <name evidence="9" type="ORF">MKW98_021277</name>
</gene>
<dbReference type="AlphaFoldDB" id="A0AAD4SR34"/>
<dbReference type="GO" id="GO:0051707">
    <property type="term" value="P:response to other organism"/>
    <property type="evidence" value="ECO:0007669"/>
    <property type="project" value="UniProtKB-ARBA"/>
</dbReference>
<evidence type="ECO:0000256" key="4">
    <source>
        <dbReference type="ARBA" id="ARBA00022840"/>
    </source>
</evidence>
<dbReference type="InterPro" id="IPR058922">
    <property type="entry name" value="WHD_DRP"/>
</dbReference>
<keyword evidence="10" id="KW-1185">Reference proteome</keyword>
<evidence type="ECO:0000259" key="6">
    <source>
        <dbReference type="Pfam" id="PF18052"/>
    </source>
</evidence>
<comment type="caution">
    <text evidence="9">The sequence shown here is derived from an EMBL/GenBank/DDBJ whole genome shotgun (WGS) entry which is preliminary data.</text>
</comment>
<sequence>MADALVSFLIRELGSLIKQEIEQEVRLVVGVEKEVMKLKSTFMNLQAESVKFWLAKLKNAAYEMEDILDEWGTKIQKSRLEKLQQDEDRRIRNRHQVTKLSSYICSPFSCVKKVALQHDIASKIKQILETLEFIKNERDKFKFNVSDQRAREGSPYTHGRKETNSTLIDRLDIVGRDSDQDIIVNILLGIESSTNHMENNSKILRTTLSQIVFDHDKVKSHFKLLMWVCVSDSFDRTKVANAIVREATGEDTHTSTWNALFKELCQSVKGKKFLLVLDDVWTNDPNNLKDLMYLLDLGDHGSWFLVTTRSESVASALNSYKHILQGLNFEQSSSLLFRKAFHGKEKQKSEVLEDIGTQISIKCHGLPLALSLLGSLLNKKIDENHWTHVLRSKIWELKGFDHQKKLVYPIFLLSYDGLESQLKNCFLYCATFPKACYIRKRTVVRLWMAQGFLNSSDEAKDPELTGEEYFDELADRAGVCCKMHDLVHDFAQFLTKDHCYDSYNNGDTFRCNRNRNPIHLSLIYDDVGNSYMGPKSFHDSIRRTNNVRTVQCRQSYKFKGGKYFLDRQHCSGDDDYLSSGLVHHLRNLRVLKLKGMGIAHIPNEISKLIHLRYLDLSRNENLNELPDSMCGLINLQTLKLKRCKKLIRLPKDMGRMMIKLRNLDIRHTGLVYLPKGIRNWKSLQTLSTFIVDALAEGCKIEELKHHNLLKDCLEIKRLRSLESAEQAAEAKLQTKSQLTELGLDFESQLHQQSSVDATLMESVLWVLQPHSNLKKLTINNYLGFLELYKCYSCTELPALGLLPFLEVLVIKNLRNLKRIGLITLEISETANLEVWEFGKGEVQVGEMMPCVTSIKLTGCKNLIALPALSKLPSLETLHIQNAHQLTRISCEFYYWGVITEGEKGDTNNGTSVMPCLKSLRIRECRDLKSFGYLTESLPPSFLENLHLCNLNEFEFGEEEADNLSLLPCLLDLDLWECPKLITFPRHLPSLSCLRVDDDCPLLISKDFGPYLPMSANLTEISIYESNQSLLHLENLARFKELRSLVLCAKLDESFKFIPVCLQNLTKLEYLWIKDRSGMYQGGDWSILSHIPDIRINNKKIDPLTYPALSDQISILHQG</sequence>
<dbReference type="PANTHER" id="PTHR36766:SF40">
    <property type="entry name" value="DISEASE RESISTANCE PROTEIN RGA3"/>
    <property type="match status" value="1"/>
</dbReference>
<evidence type="ECO:0000259" key="5">
    <source>
        <dbReference type="Pfam" id="PF00931"/>
    </source>
</evidence>
<dbReference type="PRINTS" id="PR00364">
    <property type="entry name" value="DISEASERSIST"/>
</dbReference>
<keyword evidence="4" id="KW-0067">ATP-binding</keyword>
<evidence type="ECO:0000256" key="1">
    <source>
        <dbReference type="ARBA" id="ARBA00022737"/>
    </source>
</evidence>
<dbReference type="Gene3D" id="3.80.10.10">
    <property type="entry name" value="Ribonuclease Inhibitor"/>
    <property type="match status" value="2"/>
</dbReference>
<organism evidence="9 10">
    <name type="scientific">Papaver atlanticum</name>
    <dbReference type="NCBI Taxonomy" id="357466"/>
    <lineage>
        <taxon>Eukaryota</taxon>
        <taxon>Viridiplantae</taxon>
        <taxon>Streptophyta</taxon>
        <taxon>Embryophyta</taxon>
        <taxon>Tracheophyta</taxon>
        <taxon>Spermatophyta</taxon>
        <taxon>Magnoliopsida</taxon>
        <taxon>Ranunculales</taxon>
        <taxon>Papaveraceae</taxon>
        <taxon>Papaveroideae</taxon>
        <taxon>Papaver</taxon>
    </lineage>
</organism>
<evidence type="ECO:0000259" key="8">
    <source>
        <dbReference type="Pfam" id="PF23598"/>
    </source>
</evidence>
<dbReference type="InterPro" id="IPR055414">
    <property type="entry name" value="LRR_R13L4/SHOC2-like"/>
</dbReference>
<evidence type="ECO:0000313" key="10">
    <source>
        <dbReference type="Proteomes" id="UP001202328"/>
    </source>
</evidence>
<dbReference type="GO" id="GO:0006952">
    <property type="term" value="P:defense response"/>
    <property type="evidence" value="ECO:0007669"/>
    <property type="project" value="UniProtKB-KW"/>
</dbReference>
<keyword evidence="2" id="KW-0547">Nucleotide-binding</keyword>
<dbReference type="Pfam" id="PF23598">
    <property type="entry name" value="LRR_14"/>
    <property type="match status" value="1"/>
</dbReference>
<dbReference type="GO" id="GO:0005524">
    <property type="term" value="F:ATP binding"/>
    <property type="evidence" value="ECO:0007669"/>
    <property type="project" value="UniProtKB-KW"/>
</dbReference>
<feature type="domain" description="Disease resistance N-terminal" evidence="6">
    <location>
        <begin position="6"/>
        <end position="86"/>
    </location>
</feature>